<evidence type="ECO:0000313" key="2">
    <source>
        <dbReference type="Proteomes" id="UP000182085"/>
    </source>
</evidence>
<dbReference type="PANTHER" id="PTHR43745:SF2">
    <property type="entry name" value="NITROREDUCTASE MJ1384-RELATED"/>
    <property type="match status" value="1"/>
</dbReference>
<sequence length="301" mass="34034">MCSAKKKWLSNDIFFLLKDGAIYLWDYRNHIQFQISVSEFERLVTFSTGDFVSDTADDVSIDSSGVLCEVKPTDDWGWDVLSKIFHIGTSHPNPPTPDKPEMYIEYAKSYLDFCKSIHKNEPNIFLIKGGKKTLLPPPNLSAIKEASLWETLLARHTCRDFFDTPISISSLATILYGTLADKKETDYDAPIGAQKFGFRRTSPSAGGLQATEGYVWVQNVEDLDPGIYHYICEQHTLERVRDLPPEVLSTYLCGQHWANNLAFAIFFSHLVLTSFGGNTRTLAPIVPCCSTLDIYHKLQIY</sequence>
<dbReference type="Proteomes" id="UP000182085">
    <property type="component" value="Chromosome I"/>
</dbReference>
<accession>A0AAE8HHU4</accession>
<proteinExistence type="predicted"/>
<protein>
    <submittedName>
        <fullName evidence="1">SagB-type dehydrogenase domain-containing protein</fullName>
    </submittedName>
</protein>
<dbReference type="SUPFAM" id="SSF55469">
    <property type="entry name" value="FMN-dependent nitroreductase-like"/>
    <property type="match status" value="1"/>
</dbReference>
<name>A0AAE8HHU4_9PSED</name>
<dbReference type="AlphaFoldDB" id="A0AAE8HHU4"/>
<gene>
    <name evidence="1" type="ORF">SAMN04490209_5499</name>
</gene>
<organism evidence="1 2">
    <name type="scientific">Pseudomonas rhodesiae</name>
    <dbReference type="NCBI Taxonomy" id="76760"/>
    <lineage>
        <taxon>Bacteria</taxon>
        <taxon>Pseudomonadati</taxon>
        <taxon>Pseudomonadota</taxon>
        <taxon>Gammaproteobacteria</taxon>
        <taxon>Pseudomonadales</taxon>
        <taxon>Pseudomonadaceae</taxon>
        <taxon>Pseudomonas</taxon>
    </lineage>
</organism>
<dbReference type="PANTHER" id="PTHR43745">
    <property type="entry name" value="NITROREDUCTASE MJ1384-RELATED"/>
    <property type="match status" value="1"/>
</dbReference>
<dbReference type="Gene3D" id="3.40.109.10">
    <property type="entry name" value="NADH Oxidase"/>
    <property type="match status" value="1"/>
</dbReference>
<dbReference type="GO" id="GO:0016491">
    <property type="term" value="F:oxidoreductase activity"/>
    <property type="evidence" value="ECO:0007669"/>
    <property type="project" value="InterPro"/>
</dbReference>
<dbReference type="InterPro" id="IPR000415">
    <property type="entry name" value="Nitroreductase-like"/>
</dbReference>
<reference evidence="1 2" key="1">
    <citation type="submission" date="2016-10" db="EMBL/GenBank/DDBJ databases">
        <authorList>
            <person name="Varghese N."/>
            <person name="Submissions S."/>
        </authorList>
    </citation>
    <scope>NUCLEOTIDE SEQUENCE [LARGE SCALE GENOMIC DNA]</scope>
    <source>
        <strain evidence="1 2">BS2777</strain>
    </source>
</reference>
<dbReference type="InterPro" id="IPR052544">
    <property type="entry name" value="Bacteriocin_Proc_Enz"/>
</dbReference>
<dbReference type="EMBL" id="LT629801">
    <property type="protein sequence ID" value="SDV16431.1"/>
    <property type="molecule type" value="Genomic_DNA"/>
</dbReference>
<keyword evidence="2" id="KW-1185">Reference proteome</keyword>
<evidence type="ECO:0000313" key="1">
    <source>
        <dbReference type="EMBL" id="SDV16431.1"/>
    </source>
</evidence>